<protein>
    <submittedName>
        <fullName evidence="2">Uncharacterized protein</fullName>
    </submittedName>
</protein>
<reference evidence="2" key="2">
    <citation type="journal article" date="2015" name="Data Brief">
        <title>Shoot transcriptome of the giant reed, Arundo donax.</title>
        <authorList>
            <person name="Barrero R.A."/>
            <person name="Guerrero F.D."/>
            <person name="Moolhuijzen P."/>
            <person name="Goolsby J.A."/>
            <person name="Tidwell J."/>
            <person name="Bellgard S.E."/>
            <person name="Bellgard M.I."/>
        </authorList>
    </citation>
    <scope>NUCLEOTIDE SEQUENCE</scope>
    <source>
        <tissue evidence="2">Shoot tissue taken approximately 20 cm above the soil surface</tissue>
    </source>
</reference>
<feature type="compositionally biased region" description="Polar residues" evidence="1">
    <location>
        <begin position="33"/>
        <end position="43"/>
    </location>
</feature>
<evidence type="ECO:0000313" key="2">
    <source>
        <dbReference type="EMBL" id="JAE26811.1"/>
    </source>
</evidence>
<sequence>MSKHLAFCIPSNWPTTPRPETKPPARAAGGSQGITSRRTGYLR</sequence>
<feature type="region of interest" description="Disordered" evidence="1">
    <location>
        <begin position="1"/>
        <end position="43"/>
    </location>
</feature>
<evidence type="ECO:0000256" key="1">
    <source>
        <dbReference type="SAM" id="MobiDB-lite"/>
    </source>
</evidence>
<dbReference type="AlphaFoldDB" id="A0A0A9GW71"/>
<reference evidence="2" key="1">
    <citation type="submission" date="2014-09" db="EMBL/GenBank/DDBJ databases">
        <authorList>
            <person name="Magalhaes I.L.F."/>
            <person name="Oliveira U."/>
            <person name="Santos F.R."/>
            <person name="Vidigal T.H.D.A."/>
            <person name="Brescovit A.D."/>
            <person name="Santos A.J."/>
        </authorList>
    </citation>
    <scope>NUCLEOTIDE SEQUENCE</scope>
    <source>
        <tissue evidence="2">Shoot tissue taken approximately 20 cm above the soil surface</tissue>
    </source>
</reference>
<name>A0A0A9GW71_ARUDO</name>
<dbReference type="EMBL" id="GBRH01171085">
    <property type="protein sequence ID" value="JAE26811.1"/>
    <property type="molecule type" value="Transcribed_RNA"/>
</dbReference>
<proteinExistence type="predicted"/>
<organism evidence="2">
    <name type="scientific">Arundo donax</name>
    <name type="common">Giant reed</name>
    <name type="synonym">Donax arundinaceus</name>
    <dbReference type="NCBI Taxonomy" id="35708"/>
    <lineage>
        <taxon>Eukaryota</taxon>
        <taxon>Viridiplantae</taxon>
        <taxon>Streptophyta</taxon>
        <taxon>Embryophyta</taxon>
        <taxon>Tracheophyta</taxon>
        <taxon>Spermatophyta</taxon>
        <taxon>Magnoliopsida</taxon>
        <taxon>Liliopsida</taxon>
        <taxon>Poales</taxon>
        <taxon>Poaceae</taxon>
        <taxon>PACMAD clade</taxon>
        <taxon>Arundinoideae</taxon>
        <taxon>Arundineae</taxon>
        <taxon>Arundo</taxon>
    </lineage>
</organism>
<accession>A0A0A9GW71</accession>